<protein>
    <recommendedName>
        <fullName evidence="4">Retrotransposon gag domain-containing protein</fullName>
    </recommendedName>
</protein>
<dbReference type="OrthoDB" id="1750196at2759"/>
<gene>
    <name evidence="2" type="ORF">CR513_45677</name>
</gene>
<evidence type="ECO:0008006" key="4">
    <source>
        <dbReference type="Google" id="ProtNLM"/>
    </source>
</evidence>
<keyword evidence="3" id="KW-1185">Reference proteome</keyword>
<proteinExistence type="predicted"/>
<dbReference type="PANTHER" id="PTHR32108">
    <property type="entry name" value="DNA-DIRECTED RNA POLYMERASE SUBUNIT ALPHA"/>
    <property type="match status" value="1"/>
</dbReference>
<name>A0A371F8V7_MUCPR</name>
<feature type="region of interest" description="Disordered" evidence="1">
    <location>
        <begin position="132"/>
        <end position="154"/>
    </location>
</feature>
<feature type="non-terminal residue" evidence="2">
    <location>
        <position position="1"/>
    </location>
</feature>
<reference evidence="2" key="1">
    <citation type="submission" date="2018-05" db="EMBL/GenBank/DDBJ databases">
        <title>Draft genome of Mucuna pruriens seed.</title>
        <authorList>
            <person name="Nnadi N.E."/>
            <person name="Vos R."/>
            <person name="Hasami M.H."/>
            <person name="Devisetty U.K."/>
            <person name="Aguiy J.C."/>
        </authorList>
    </citation>
    <scope>NUCLEOTIDE SEQUENCE [LARGE SCALE GENOMIC DNA]</scope>
    <source>
        <strain evidence="2">JCA_2017</strain>
    </source>
</reference>
<sequence length="189" mass="21495">MALNRFQLQNMVKKEQEGFKEYAQRWRELAMQVKPPITKREMVTMFINTFPSPYYDRVVENVASNFADVVVVGFVKKPTLEKKKGETNAILVELVFHQKKVDAPSYPTRIQVGSRSATMPLVPYIPPCQARADAGATTSTRPAQQSTRRPPRTLAPILYHPVPPFLIILYSTSTHDMHCIHNSKTLHTS</sequence>
<evidence type="ECO:0000256" key="1">
    <source>
        <dbReference type="SAM" id="MobiDB-lite"/>
    </source>
</evidence>
<dbReference type="EMBL" id="QJKJ01010136">
    <property type="protein sequence ID" value="RDX74563.1"/>
    <property type="molecule type" value="Genomic_DNA"/>
</dbReference>
<feature type="compositionally biased region" description="Polar residues" evidence="1">
    <location>
        <begin position="136"/>
        <end position="148"/>
    </location>
</feature>
<comment type="caution">
    <text evidence="2">The sequence shown here is derived from an EMBL/GenBank/DDBJ whole genome shotgun (WGS) entry which is preliminary data.</text>
</comment>
<accession>A0A371F8V7</accession>
<dbReference type="Proteomes" id="UP000257109">
    <property type="component" value="Unassembled WGS sequence"/>
</dbReference>
<dbReference type="AlphaFoldDB" id="A0A371F8V7"/>
<evidence type="ECO:0000313" key="3">
    <source>
        <dbReference type="Proteomes" id="UP000257109"/>
    </source>
</evidence>
<dbReference type="PANTHER" id="PTHR32108:SF9">
    <property type="entry name" value="REVERSE TRANSCRIPTASE RNASE H-LIKE DOMAIN-CONTAINING PROTEIN"/>
    <property type="match status" value="1"/>
</dbReference>
<organism evidence="2 3">
    <name type="scientific">Mucuna pruriens</name>
    <name type="common">Velvet bean</name>
    <name type="synonym">Dolichos pruriens</name>
    <dbReference type="NCBI Taxonomy" id="157652"/>
    <lineage>
        <taxon>Eukaryota</taxon>
        <taxon>Viridiplantae</taxon>
        <taxon>Streptophyta</taxon>
        <taxon>Embryophyta</taxon>
        <taxon>Tracheophyta</taxon>
        <taxon>Spermatophyta</taxon>
        <taxon>Magnoliopsida</taxon>
        <taxon>eudicotyledons</taxon>
        <taxon>Gunneridae</taxon>
        <taxon>Pentapetalae</taxon>
        <taxon>rosids</taxon>
        <taxon>fabids</taxon>
        <taxon>Fabales</taxon>
        <taxon>Fabaceae</taxon>
        <taxon>Papilionoideae</taxon>
        <taxon>50 kb inversion clade</taxon>
        <taxon>NPAAA clade</taxon>
        <taxon>indigoferoid/millettioid clade</taxon>
        <taxon>Phaseoleae</taxon>
        <taxon>Mucuna</taxon>
    </lineage>
</organism>
<evidence type="ECO:0000313" key="2">
    <source>
        <dbReference type="EMBL" id="RDX74563.1"/>
    </source>
</evidence>